<dbReference type="Pfam" id="PF00975">
    <property type="entry name" value="Thioesterase"/>
    <property type="match status" value="1"/>
</dbReference>
<dbReference type="NCBIfam" id="TIGR01733">
    <property type="entry name" value="AA-adenyl-dom"/>
    <property type="match status" value="1"/>
</dbReference>
<dbReference type="InterPro" id="IPR050091">
    <property type="entry name" value="PKS_NRPS_Biosynth_Enz"/>
</dbReference>
<keyword evidence="4" id="KW-0808">Transferase</keyword>
<dbReference type="InterPro" id="IPR020806">
    <property type="entry name" value="PKS_PP-bd"/>
</dbReference>
<dbReference type="Proteomes" id="UP001597483">
    <property type="component" value="Unassembled WGS sequence"/>
</dbReference>
<keyword evidence="5" id="KW-0012">Acyltransferase</keyword>
<reference evidence="9" key="1">
    <citation type="journal article" date="2019" name="Int. J. Syst. Evol. Microbiol.">
        <title>The Global Catalogue of Microorganisms (GCM) 10K type strain sequencing project: providing services to taxonomists for standard genome sequencing and annotation.</title>
        <authorList>
            <consortium name="The Broad Institute Genomics Platform"/>
            <consortium name="The Broad Institute Genome Sequencing Center for Infectious Disease"/>
            <person name="Wu L."/>
            <person name="Ma J."/>
        </authorList>
    </citation>
    <scope>NUCLEOTIDE SEQUENCE [LARGE SCALE GENOMIC DNA]</scope>
    <source>
        <strain evidence="9">CGMCC 4.7641</strain>
    </source>
</reference>
<feature type="domain" description="Carrier" evidence="6">
    <location>
        <begin position="1477"/>
        <end position="1552"/>
    </location>
</feature>
<dbReference type="SMART" id="SM00824">
    <property type="entry name" value="PKS_TE"/>
    <property type="match status" value="1"/>
</dbReference>
<evidence type="ECO:0000256" key="5">
    <source>
        <dbReference type="ARBA" id="ARBA00023315"/>
    </source>
</evidence>
<dbReference type="SUPFAM" id="SSF47336">
    <property type="entry name" value="ACP-like"/>
    <property type="match status" value="2"/>
</dbReference>
<dbReference type="Pfam" id="PF00550">
    <property type="entry name" value="PP-binding"/>
    <property type="match status" value="2"/>
</dbReference>
<dbReference type="RefSeq" id="WP_378300067.1">
    <property type="nucleotide sequence ID" value="NZ_JBHUKS010000003.1"/>
</dbReference>
<dbReference type="InterPro" id="IPR045851">
    <property type="entry name" value="AMP-bd_C_sf"/>
</dbReference>
<keyword evidence="3" id="KW-0597">Phosphoprotein</keyword>
<keyword evidence="2" id="KW-0596">Phosphopantetheine</keyword>
<evidence type="ECO:0000313" key="9">
    <source>
        <dbReference type="Proteomes" id="UP001597483"/>
    </source>
</evidence>
<dbReference type="SMART" id="SM00823">
    <property type="entry name" value="PKS_PP"/>
    <property type="match status" value="2"/>
</dbReference>
<comment type="cofactor">
    <cofactor evidence="1">
        <name>pantetheine 4'-phosphate</name>
        <dbReference type="ChEBI" id="CHEBI:47942"/>
    </cofactor>
</comment>
<dbReference type="Gene3D" id="3.40.366.10">
    <property type="entry name" value="Malonyl-Coenzyme A Acyl Carrier Protein, domain 2"/>
    <property type="match status" value="1"/>
</dbReference>
<dbReference type="InterPro" id="IPR025110">
    <property type="entry name" value="AMP-bd_C"/>
</dbReference>
<dbReference type="SUPFAM" id="SSF53474">
    <property type="entry name" value="alpha/beta-Hydrolases"/>
    <property type="match status" value="1"/>
</dbReference>
<dbReference type="Pfam" id="PF00501">
    <property type="entry name" value="AMP-binding"/>
    <property type="match status" value="1"/>
</dbReference>
<evidence type="ECO:0000313" key="8">
    <source>
        <dbReference type="EMBL" id="MFD2466291.1"/>
    </source>
</evidence>
<evidence type="ECO:0000259" key="6">
    <source>
        <dbReference type="PROSITE" id="PS50075"/>
    </source>
</evidence>
<dbReference type="InterPro" id="IPR032821">
    <property type="entry name" value="PKS_assoc"/>
</dbReference>
<evidence type="ECO:0000259" key="7">
    <source>
        <dbReference type="PROSITE" id="PS52004"/>
    </source>
</evidence>
<dbReference type="InterPro" id="IPR020802">
    <property type="entry name" value="TesA-like"/>
</dbReference>
<evidence type="ECO:0000256" key="4">
    <source>
        <dbReference type="ARBA" id="ARBA00022679"/>
    </source>
</evidence>
<dbReference type="SUPFAM" id="SSF53901">
    <property type="entry name" value="Thiolase-like"/>
    <property type="match status" value="1"/>
</dbReference>
<dbReference type="EMBL" id="JBHUKS010000003">
    <property type="protein sequence ID" value="MFD2466291.1"/>
    <property type="molecule type" value="Genomic_DNA"/>
</dbReference>
<dbReference type="Pfam" id="PF00109">
    <property type="entry name" value="ketoacyl-synt"/>
    <property type="match status" value="1"/>
</dbReference>
<dbReference type="InterPro" id="IPR001031">
    <property type="entry name" value="Thioesterase"/>
</dbReference>
<dbReference type="InterPro" id="IPR018201">
    <property type="entry name" value="Ketoacyl_synth_AS"/>
</dbReference>
<dbReference type="InterPro" id="IPR000873">
    <property type="entry name" value="AMP-dep_synth/lig_dom"/>
</dbReference>
<dbReference type="InterPro" id="IPR010071">
    <property type="entry name" value="AA_adenyl_dom"/>
</dbReference>
<dbReference type="InterPro" id="IPR014030">
    <property type="entry name" value="Ketoacyl_synth_N"/>
</dbReference>
<dbReference type="InterPro" id="IPR001227">
    <property type="entry name" value="Ac_transferase_dom_sf"/>
</dbReference>
<accession>A0ABW5GZG2</accession>
<keyword evidence="9" id="KW-1185">Reference proteome</keyword>
<dbReference type="InterPro" id="IPR014031">
    <property type="entry name" value="Ketoacyl_synth_C"/>
</dbReference>
<name>A0ABW5GZG2_9PSEU</name>
<dbReference type="Gene3D" id="1.10.1200.10">
    <property type="entry name" value="ACP-like"/>
    <property type="match status" value="2"/>
</dbReference>
<dbReference type="SMART" id="SM00825">
    <property type="entry name" value="PKS_KS"/>
    <property type="match status" value="1"/>
</dbReference>
<dbReference type="PROSITE" id="PS00606">
    <property type="entry name" value="KS3_1"/>
    <property type="match status" value="1"/>
</dbReference>
<dbReference type="PANTHER" id="PTHR43775:SF51">
    <property type="entry name" value="INACTIVE PHENOLPHTHIOCEROL SYNTHESIS POLYKETIDE SYNTHASE TYPE I PKS1-RELATED"/>
    <property type="match status" value="1"/>
</dbReference>
<evidence type="ECO:0000256" key="1">
    <source>
        <dbReference type="ARBA" id="ARBA00001957"/>
    </source>
</evidence>
<dbReference type="Gene3D" id="3.30.300.30">
    <property type="match status" value="1"/>
</dbReference>
<dbReference type="PROSITE" id="PS50075">
    <property type="entry name" value="CARRIER"/>
    <property type="match status" value="2"/>
</dbReference>
<dbReference type="SMART" id="SM00827">
    <property type="entry name" value="PKS_AT"/>
    <property type="match status" value="1"/>
</dbReference>
<dbReference type="PROSITE" id="PS52004">
    <property type="entry name" value="KS3_2"/>
    <property type="match status" value="1"/>
</dbReference>
<comment type="caution">
    <text evidence="8">The sequence shown here is derived from an EMBL/GenBank/DDBJ whole genome shotgun (WGS) entry which is preliminary data.</text>
</comment>
<dbReference type="InterPro" id="IPR016036">
    <property type="entry name" value="Malonyl_transacylase_ACP-bd"/>
</dbReference>
<dbReference type="InterPro" id="IPR009081">
    <property type="entry name" value="PP-bd_ACP"/>
</dbReference>
<dbReference type="Pfam" id="PF00698">
    <property type="entry name" value="Acyl_transf_1"/>
    <property type="match status" value="1"/>
</dbReference>
<dbReference type="Pfam" id="PF13193">
    <property type="entry name" value="AMP-binding_C"/>
    <property type="match status" value="1"/>
</dbReference>
<dbReference type="Gene3D" id="3.30.70.3290">
    <property type="match status" value="1"/>
</dbReference>
<protein>
    <submittedName>
        <fullName evidence="8">Amino acid adenylation domain-containing protein</fullName>
    </submittedName>
</protein>
<evidence type="ECO:0000256" key="3">
    <source>
        <dbReference type="ARBA" id="ARBA00022553"/>
    </source>
</evidence>
<dbReference type="InterPro" id="IPR014043">
    <property type="entry name" value="Acyl_transferase_dom"/>
</dbReference>
<dbReference type="InterPro" id="IPR029058">
    <property type="entry name" value="AB_hydrolase_fold"/>
</dbReference>
<feature type="domain" description="Ketosynthase family 3 (KS3)" evidence="7">
    <location>
        <begin position="597"/>
        <end position="1011"/>
    </location>
</feature>
<dbReference type="InterPro" id="IPR020841">
    <property type="entry name" value="PKS_Beta-ketoAc_synthase_dom"/>
</dbReference>
<dbReference type="InterPro" id="IPR036736">
    <property type="entry name" value="ACP-like_sf"/>
</dbReference>
<organism evidence="8 9">
    <name type="scientific">Amycolatopsis silviterrae</name>
    <dbReference type="NCBI Taxonomy" id="1656914"/>
    <lineage>
        <taxon>Bacteria</taxon>
        <taxon>Bacillati</taxon>
        <taxon>Actinomycetota</taxon>
        <taxon>Actinomycetes</taxon>
        <taxon>Pseudonocardiales</taxon>
        <taxon>Pseudonocardiaceae</taxon>
        <taxon>Amycolatopsis</taxon>
    </lineage>
</organism>
<dbReference type="SUPFAM" id="SSF55048">
    <property type="entry name" value="Probable ACP-binding domain of malonyl-CoA ACP transacylase"/>
    <property type="match status" value="1"/>
</dbReference>
<dbReference type="Gene3D" id="3.40.47.10">
    <property type="match status" value="1"/>
</dbReference>
<dbReference type="InterPro" id="IPR016035">
    <property type="entry name" value="Acyl_Trfase/lysoPLipase"/>
</dbReference>
<dbReference type="Gene3D" id="3.30.70.250">
    <property type="entry name" value="Malonyl-CoA ACP transacylase, ACP-binding"/>
    <property type="match status" value="1"/>
</dbReference>
<dbReference type="Pfam" id="PF02801">
    <property type="entry name" value="Ketoacyl-synt_C"/>
    <property type="match status" value="1"/>
</dbReference>
<dbReference type="InterPro" id="IPR016039">
    <property type="entry name" value="Thiolase-like"/>
</dbReference>
<dbReference type="InterPro" id="IPR042099">
    <property type="entry name" value="ANL_N_sf"/>
</dbReference>
<sequence length="1807" mass="193698">MSDAVHVLVERQASIDGDRVAVVDGSDSVNYAGLLRRSDEIAAELLARKVRRGDLVGVCLPRGIDAVASLLAILRVGAVCVPLALEQPVARLKLMREDSGVVTTVTTTDLSDQIGIDPPQAIFLDTELSASPDRLAPVEVSADDIAYALYTSGSTGTPKAALLTHGNISNFVQWCTDEGLVDRDSRVAHATNLGFDAAILDLFVPLSLGAEVHVVHRETIVSPAETVKWFVDNKITAGFLTTKVAQACLAEQWPADTAMRYLVTGGEQVTTWLPEHIPFQVLQVYGPTECTVCAATMFLPPEPEGGGIPPFGRPIRNTRIYLLDPSGQPVPDGETGELHISGAGVGAGYLGRPELTAERYLDDPFTPGARMYRTGDLCRRNGDGNLEFIGRIDHQVKLRGHRIELTEIETTLVAHPAVDDAVVLLREDRPGEKRLAAYLTYRGDEPPAVGDLRRHLADRLPPYMMPSAYVRLSQFPLTPNNKVDRSALPVPEETQRTAGVPALVDRVRAIWEKTIQVTEIGLDDTLFELGGSSLHVPEIHRQVAEFVDAPELGMMALFTYPTLRTYTNHLAELLGNTAAPARTEARPVAVSETDDGDRSIAVVGMSGQFPGARTVDELWALLRDGREGTTHGIAGPMEPDWVASAGVISDRNGFDPALFGINPADADLMDPQLRRFLETAWAALEDAGYGPKTRGLPTTGVFGGSSFPRDWAERFAALRPEPGSPAELRLMNGNPWQNLATQIAYRLGLTGPAVDVQSACSTSLVAVHLACRSLIDGDCDLAIAGGVGLTQDTGYRYEEGGILSPDGRCRPFDADAQGTLPGSGVGVVVLKRLSQALADQDTVHAVIRGSAVNNDGALKVGFSAPSIEGQQKVLRAAWRAANVSADSISYVETHGTGTVLGDSVEVSALTKAFREDTGRTAFCALGSAKSNFGHLDAAAGVTGLIKAALAVKHGVIPATLHFRKPNAELAVPDSPFYVNADTIPWPDSAPRRAAVSSFGVGGTNAHIVVEAPPAPQPHDPATGPQLVPISARTPAALDAVTRRLASHLGSTEHALADVAFTLRHGRAALPHRRAVISHRTEDAASALRSIEISGVASPQRPPRVVFMFPGGGAQHAGMGRDLYDLHPVYRGAIDRCADLFAHTIGIDIRELLFPAPADEETAEKELLHPSNNMAAIFATEYALTVLLDSWGIRPDAVVGHSLGEYTAACVSGMLSVEDAAELVALRGKLGDGLPESAMLSVSLDLPALSARMDDRLTVAAVNGPRAHVVSGSLEAIAELKSTLDAEGIRTHQLPLRGGFHSPLVEPVMDQLASRAATKTVHSPKIPVVSNVTGDWLPEGGVTDPAYWARHLRQTVQFDQGLTTLLDTTDDNNTLLVEIGPGKALTTLTQLHPLVSKTQAVVPTLCATTSYGAERDTLLAAVAQLWCAGVEIDWDAFDADERHSRVRLPSYAFERSTSSSPVQTPAPVAAAKPRPAITDEASLTRGLAQLWSELLGVPAPGDADNFFQSGGYSLLAVEFSTRVRQELGSPVGAHLLLEHPTFGELVNHVNKLAFGRERQVVQRPDVLIELQRGNPGKAPVFLVQPVGGTVFTYQALAGHLGTDRPVHAFRAVGLEADEKPYEDIPEMAAMYVAEMLAVQPEGPHIIGGHSSGGVVAFEMANQLIERGFKRPLLVMVDTVTSEQSHSLKDAKDVEKLVQTLFGIAPEATAALRKGITEDPLIRGVVVTTNLALSRYYPQPCGADIVYFQAEERDEFLDSNADVWWEKYCEGEMTVHVVPGNHFSVMDEPYIARTAELLGEHLNRWEGQN</sequence>
<dbReference type="SUPFAM" id="SSF52151">
    <property type="entry name" value="FabD/lysophospholipase-like"/>
    <property type="match status" value="1"/>
</dbReference>
<dbReference type="PANTHER" id="PTHR43775">
    <property type="entry name" value="FATTY ACID SYNTHASE"/>
    <property type="match status" value="1"/>
</dbReference>
<dbReference type="SUPFAM" id="SSF56801">
    <property type="entry name" value="Acetyl-CoA synthetase-like"/>
    <property type="match status" value="1"/>
</dbReference>
<evidence type="ECO:0000256" key="2">
    <source>
        <dbReference type="ARBA" id="ARBA00022450"/>
    </source>
</evidence>
<dbReference type="CDD" id="cd05930">
    <property type="entry name" value="A_NRPS"/>
    <property type="match status" value="1"/>
</dbReference>
<dbReference type="Gene3D" id="3.40.50.12780">
    <property type="entry name" value="N-terminal domain of ligase-like"/>
    <property type="match status" value="1"/>
</dbReference>
<dbReference type="Pfam" id="PF16197">
    <property type="entry name" value="KAsynt_C_assoc"/>
    <property type="match status" value="1"/>
</dbReference>
<proteinExistence type="predicted"/>
<dbReference type="CDD" id="cd00833">
    <property type="entry name" value="PKS"/>
    <property type="match status" value="1"/>
</dbReference>
<feature type="domain" description="Carrier" evidence="6">
    <location>
        <begin position="498"/>
        <end position="574"/>
    </location>
</feature>
<dbReference type="Gene3D" id="3.40.50.1820">
    <property type="entry name" value="alpha/beta hydrolase"/>
    <property type="match status" value="1"/>
</dbReference>
<gene>
    <name evidence="8" type="ORF">ACFSVL_02735</name>
</gene>